<dbReference type="Proteomes" id="UP000321362">
    <property type="component" value="Chromosome"/>
</dbReference>
<accession>A0A5B8W183</accession>
<feature type="domain" description="TonB-dependent receptor plug" evidence="12">
    <location>
        <begin position="117"/>
        <end position="223"/>
    </location>
</feature>
<dbReference type="Pfam" id="PF00593">
    <property type="entry name" value="TonB_dep_Rec_b-barrel"/>
    <property type="match status" value="1"/>
</dbReference>
<dbReference type="InterPro" id="IPR000531">
    <property type="entry name" value="Beta-barrel_TonB"/>
</dbReference>
<feature type="domain" description="TonB-dependent receptor-like beta-barrel" evidence="11">
    <location>
        <begin position="454"/>
        <end position="926"/>
    </location>
</feature>
<dbReference type="AlphaFoldDB" id="A0A5B8W183"/>
<dbReference type="NCBIfam" id="TIGR04056">
    <property type="entry name" value="OMP_RagA_SusC"/>
    <property type="match status" value="1"/>
</dbReference>
<dbReference type="RefSeq" id="WP_147053191.1">
    <property type="nucleotide sequence ID" value="NZ_CP042437.1"/>
</dbReference>
<reference evidence="13 14" key="1">
    <citation type="journal article" date="2013" name="J. Microbiol.">
        <title>Mucilaginibacter ginsenosidivorax sp. nov., with ginsenoside converting activity isolated from sediment.</title>
        <authorList>
            <person name="Kim J.K."/>
            <person name="Choi T.E."/>
            <person name="Liu Q.M."/>
            <person name="Park H.Y."/>
            <person name="Yi T.H."/>
            <person name="Yoon M.H."/>
            <person name="Kim S.C."/>
            <person name="Im W.T."/>
        </authorList>
    </citation>
    <scope>NUCLEOTIDE SEQUENCE [LARGE SCALE GENOMIC DNA]</scope>
    <source>
        <strain evidence="13 14">KHI28</strain>
    </source>
</reference>
<name>A0A5B8W183_9SPHI</name>
<protein>
    <submittedName>
        <fullName evidence="13">SusC/RagA family TonB-linked outer membrane protein</fullName>
    </submittedName>
</protein>
<keyword evidence="7 8" id="KW-0998">Cell outer membrane</keyword>
<dbReference type="InterPro" id="IPR012910">
    <property type="entry name" value="Plug_dom"/>
</dbReference>
<feature type="chain" id="PRO_5022856704" evidence="10">
    <location>
        <begin position="22"/>
        <end position="1078"/>
    </location>
</feature>
<dbReference type="Gene3D" id="2.60.40.1120">
    <property type="entry name" value="Carboxypeptidase-like, regulatory domain"/>
    <property type="match status" value="1"/>
</dbReference>
<dbReference type="InterPro" id="IPR037066">
    <property type="entry name" value="Plug_dom_sf"/>
</dbReference>
<dbReference type="InterPro" id="IPR023996">
    <property type="entry name" value="TonB-dep_OMP_SusC/RagA"/>
</dbReference>
<dbReference type="GO" id="GO:0009279">
    <property type="term" value="C:cell outer membrane"/>
    <property type="evidence" value="ECO:0007669"/>
    <property type="project" value="UniProtKB-SubCell"/>
</dbReference>
<evidence type="ECO:0000256" key="10">
    <source>
        <dbReference type="SAM" id="SignalP"/>
    </source>
</evidence>
<evidence type="ECO:0000256" key="2">
    <source>
        <dbReference type="ARBA" id="ARBA00022448"/>
    </source>
</evidence>
<dbReference type="PROSITE" id="PS52016">
    <property type="entry name" value="TONB_DEPENDENT_REC_3"/>
    <property type="match status" value="1"/>
</dbReference>
<dbReference type="EMBL" id="CP042437">
    <property type="protein sequence ID" value="QEC76008.1"/>
    <property type="molecule type" value="Genomic_DNA"/>
</dbReference>
<dbReference type="InterPro" id="IPR039426">
    <property type="entry name" value="TonB-dep_rcpt-like"/>
</dbReference>
<proteinExistence type="inferred from homology"/>
<comment type="similarity">
    <text evidence="8 9">Belongs to the TonB-dependent receptor family.</text>
</comment>
<dbReference type="SUPFAM" id="SSF49464">
    <property type="entry name" value="Carboxypeptidase regulatory domain-like"/>
    <property type="match status" value="1"/>
</dbReference>
<dbReference type="SUPFAM" id="SSF56935">
    <property type="entry name" value="Porins"/>
    <property type="match status" value="1"/>
</dbReference>
<dbReference type="Gene3D" id="2.40.170.20">
    <property type="entry name" value="TonB-dependent receptor, beta-barrel domain"/>
    <property type="match status" value="1"/>
</dbReference>
<dbReference type="InterPro" id="IPR036942">
    <property type="entry name" value="Beta-barrel_TonB_sf"/>
</dbReference>
<evidence type="ECO:0000256" key="9">
    <source>
        <dbReference type="RuleBase" id="RU003357"/>
    </source>
</evidence>
<keyword evidence="3 8" id="KW-1134">Transmembrane beta strand</keyword>
<evidence type="ECO:0000259" key="11">
    <source>
        <dbReference type="Pfam" id="PF00593"/>
    </source>
</evidence>
<evidence type="ECO:0000256" key="8">
    <source>
        <dbReference type="PROSITE-ProRule" id="PRU01360"/>
    </source>
</evidence>
<keyword evidence="4 8" id="KW-0812">Transmembrane</keyword>
<keyword evidence="2 8" id="KW-0813">Transport</keyword>
<dbReference type="Pfam" id="PF13715">
    <property type="entry name" value="CarbopepD_reg_2"/>
    <property type="match status" value="1"/>
</dbReference>
<evidence type="ECO:0000313" key="13">
    <source>
        <dbReference type="EMBL" id="QEC76008.1"/>
    </source>
</evidence>
<comment type="subcellular location">
    <subcellularLocation>
        <location evidence="1 8">Cell outer membrane</location>
        <topology evidence="1 8">Multi-pass membrane protein</topology>
    </subcellularLocation>
</comment>
<evidence type="ECO:0000256" key="3">
    <source>
        <dbReference type="ARBA" id="ARBA00022452"/>
    </source>
</evidence>
<evidence type="ECO:0000256" key="7">
    <source>
        <dbReference type="ARBA" id="ARBA00023237"/>
    </source>
</evidence>
<gene>
    <name evidence="13" type="ORF">FSB76_08630</name>
</gene>
<keyword evidence="5 9" id="KW-0798">TonB box</keyword>
<evidence type="ECO:0000256" key="5">
    <source>
        <dbReference type="ARBA" id="ARBA00023077"/>
    </source>
</evidence>
<dbReference type="Gene3D" id="2.170.130.10">
    <property type="entry name" value="TonB-dependent receptor, plug domain"/>
    <property type="match status" value="1"/>
</dbReference>
<evidence type="ECO:0000256" key="4">
    <source>
        <dbReference type="ARBA" id="ARBA00022692"/>
    </source>
</evidence>
<dbReference type="InterPro" id="IPR008969">
    <property type="entry name" value="CarboxyPept-like_regulatory"/>
</dbReference>
<dbReference type="OrthoDB" id="9768177at2"/>
<evidence type="ECO:0000259" key="12">
    <source>
        <dbReference type="Pfam" id="PF07715"/>
    </source>
</evidence>
<dbReference type="Pfam" id="PF07715">
    <property type="entry name" value="Plug"/>
    <property type="match status" value="1"/>
</dbReference>
<sequence>MKKLLVTSLCLLLLCLTQAYAQNRTVTGTVTAKDDGLPIPGVTVIVKGTTSGTQTNASGKFSLSAPANATLVFRFVGYTPVEKPATADPMVVVLTSVSNQLGEVVVTGAFNTKQTSRAISYAAQVVKSDALNTIRQPNVNNALAGKVAGLQVRSQSVGALGRNTQVRLRGATGFGNSSGALYVVDGTILPNSDDLNPDDVENITVLQGPAASAQFGSAGANGAIVITTKRGGKVKGVGIELNAGVNFDKVYILPNYQNTYAGGAAADLMQYHYKAGDPEGWKALDGKFYPDYTDDSSWGPKMVGQEYIPWYAWAPGTKYSFKTAKLVAQPNNARDFFETGTTLNNGIAFTKSADDYNIRMSYNNQHVNGIVPYTALMKNVFNLNVNYDLGKHFTVGANVNFVSQKVHGNISDGYANASTGNFNQWMHRDLDMGIIKELKDLTSPDGTLVSWNHQNPTSYTTDDPGYFYAGNYWYNMYKIAELNTKDNQRDRFYGNVYLQYKLNKDFNIKATYRKNSRSEWQEEFIPAILQKSGSQTGVKNYYRTYNVYENRENYELLANYNKQIADFKIDVNAGSDIYNRSYKDNGGNTVDGLSIPDLYNITNSVSAPSVFNTRINEQYRALFAKATLGYKNFLFLDGTVRNDWFSSLFPKDNSVLAKSFGGSFVFSELLPQFNNWLSFGKVRVSYGETPQALATANDNYGGYRNNTVYGVNQYKFGTNILMNTPDQSVDPALHGAVFKQTEVGLDLRFLNDRLGLSATYYAGTDVDFPASVTVNPASGFSSILTNFGKIQRKGIELTLSGTPVRINNFNWDVTINGARQLQNKVIEVSKKYGVTRYTNPNDQVWGTDMPYMVFQEGKEWGQIYGNGIKRNAAGVPIIAANGMYANDPNVYFGSVLPKWTGGIQNSFTIFKSFVLNANIDYQVGGKFVSLSNRWGQFSGLTSVTASLNDKGVPVRDPVADGGGVKVSGVDDSGKPVSNYIDAKTYFQGLTNNKTYDSYIYDLTFVKLREVSIGYKIPVAKLGLGKVIQSARFDITGRNLLLIYAKSKDYDPSEISSQQGETGQLPGTRGIGFNLKVTF</sequence>
<feature type="signal peptide" evidence="10">
    <location>
        <begin position="1"/>
        <end position="21"/>
    </location>
</feature>
<organism evidence="13 14">
    <name type="scientific">Mucilaginibacter ginsenosidivorax</name>
    <dbReference type="NCBI Taxonomy" id="862126"/>
    <lineage>
        <taxon>Bacteria</taxon>
        <taxon>Pseudomonadati</taxon>
        <taxon>Bacteroidota</taxon>
        <taxon>Sphingobacteriia</taxon>
        <taxon>Sphingobacteriales</taxon>
        <taxon>Sphingobacteriaceae</taxon>
        <taxon>Mucilaginibacter</taxon>
    </lineage>
</organism>
<evidence type="ECO:0000313" key="14">
    <source>
        <dbReference type="Proteomes" id="UP000321362"/>
    </source>
</evidence>
<dbReference type="KEGG" id="mgk:FSB76_08630"/>
<keyword evidence="10" id="KW-0732">Signal</keyword>
<evidence type="ECO:0000256" key="6">
    <source>
        <dbReference type="ARBA" id="ARBA00023136"/>
    </source>
</evidence>
<keyword evidence="14" id="KW-1185">Reference proteome</keyword>
<evidence type="ECO:0000256" key="1">
    <source>
        <dbReference type="ARBA" id="ARBA00004571"/>
    </source>
</evidence>
<keyword evidence="6 8" id="KW-0472">Membrane</keyword>